<evidence type="ECO:0000313" key="9">
    <source>
        <dbReference type="EMBL" id="OAJ43728.1"/>
    </source>
</evidence>
<sequence>MGDDVWATDDSHNDTGYDKDMAERNWTRLQDTHGIVGYKEGIIEGKETHIQAGFDLGYKDGFMMSHGMGQQQGILAAVLQMCTKETELQRTMFKLIPSDVTMQSLNELYAEYQSMTAEKILTADYYKSAQLGALSTIEPDQITHLGQKLVFLLEPILHEPIFAALQL</sequence>
<dbReference type="AlphaFoldDB" id="A0A177WUE2"/>
<dbReference type="VEuPathDB" id="FungiDB:BDEG_27057"/>
<dbReference type="PANTHER" id="PTHR18829:SF0">
    <property type="entry name" value="PROTEIN YAE1 HOMOLOG"/>
    <property type="match status" value="1"/>
</dbReference>
<evidence type="ECO:0000256" key="7">
    <source>
        <dbReference type="ARBA" id="ARBA00023242"/>
    </source>
</evidence>
<evidence type="ECO:0000256" key="6">
    <source>
        <dbReference type="ARBA" id="ARBA00022490"/>
    </source>
</evidence>
<evidence type="ECO:0000256" key="5">
    <source>
        <dbReference type="ARBA" id="ARBA00018400"/>
    </source>
</evidence>
<proteinExistence type="inferred from homology"/>
<reference evidence="9 10" key="1">
    <citation type="submission" date="2006-10" db="EMBL/GenBank/DDBJ databases">
        <title>The Genome Sequence of Batrachochytrium dendrobatidis JEL423.</title>
        <authorList>
            <consortium name="The Broad Institute Genome Sequencing Platform"/>
            <person name="Birren B."/>
            <person name="Lander E."/>
            <person name="Galagan J."/>
            <person name="Cuomo C."/>
            <person name="Devon K."/>
            <person name="Jaffe D."/>
            <person name="Butler J."/>
            <person name="Alvarez P."/>
            <person name="Gnerre S."/>
            <person name="Grabherr M."/>
            <person name="Kleber M."/>
            <person name="Mauceli E."/>
            <person name="Brockman W."/>
            <person name="Young S."/>
            <person name="LaButti K."/>
            <person name="Sykes S."/>
            <person name="DeCaprio D."/>
            <person name="Crawford M."/>
            <person name="Koehrsen M."/>
            <person name="Engels R."/>
            <person name="Montgomery P."/>
            <person name="Pearson M."/>
            <person name="Howarth C."/>
            <person name="Larson L."/>
            <person name="White J."/>
            <person name="O'Leary S."/>
            <person name="Kodira C."/>
            <person name="Zeng Q."/>
            <person name="Yandava C."/>
            <person name="Alvarado L."/>
            <person name="Longcore J."/>
            <person name="James T."/>
        </authorList>
    </citation>
    <scope>NUCLEOTIDE SEQUENCE [LARGE SCALE GENOMIC DNA]</scope>
    <source>
        <strain evidence="9 10">JEL423</strain>
    </source>
</reference>
<dbReference type="STRING" id="403673.A0A177WUE2"/>
<organism evidence="9 10">
    <name type="scientific">Batrachochytrium dendrobatidis (strain JEL423)</name>
    <dbReference type="NCBI Taxonomy" id="403673"/>
    <lineage>
        <taxon>Eukaryota</taxon>
        <taxon>Fungi</taxon>
        <taxon>Fungi incertae sedis</taxon>
        <taxon>Chytridiomycota</taxon>
        <taxon>Chytridiomycota incertae sedis</taxon>
        <taxon>Chytridiomycetes</taxon>
        <taxon>Rhizophydiales</taxon>
        <taxon>Rhizophydiales incertae sedis</taxon>
        <taxon>Batrachochytrium</taxon>
    </lineage>
</organism>
<dbReference type="GO" id="GO:0005737">
    <property type="term" value="C:cytoplasm"/>
    <property type="evidence" value="ECO:0007669"/>
    <property type="project" value="UniProtKB-SubCell"/>
</dbReference>
<reference evidence="9 10" key="2">
    <citation type="submission" date="2016-05" db="EMBL/GenBank/DDBJ databases">
        <title>Lineage-specific infection strategies underlie the spectrum of fungal disease in amphibians.</title>
        <authorList>
            <person name="Cuomo C.A."/>
            <person name="Farrer R.A."/>
            <person name="James T."/>
            <person name="Longcore J."/>
            <person name="Birren B."/>
        </authorList>
    </citation>
    <scope>NUCLEOTIDE SEQUENCE [LARGE SCALE GENOMIC DNA]</scope>
    <source>
        <strain evidence="9 10">JEL423</strain>
    </source>
</reference>
<evidence type="ECO:0000256" key="4">
    <source>
        <dbReference type="ARBA" id="ARBA00017286"/>
    </source>
</evidence>
<feature type="domain" description="Essential protein Yae1 N-terminal" evidence="8">
    <location>
        <begin position="37"/>
        <end position="75"/>
    </location>
</feature>
<accession>A0A177WUE2</accession>
<comment type="similarity">
    <text evidence="3">Belongs to the YAE1 family.</text>
</comment>
<dbReference type="Proteomes" id="UP000077115">
    <property type="component" value="Unassembled WGS sequence"/>
</dbReference>
<gene>
    <name evidence="9" type="ORF">BDEG_27057</name>
</gene>
<keyword evidence="6" id="KW-0963">Cytoplasm</keyword>
<evidence type="ECO:0000256" key="1">
    <source>
        <dbReference type="ARBA" id="ARBA00004123"/>
    </source>
</evidence>
<evidence type="ECO:0000313" key="10">
    <source>
        <dbReference type="Proteomes" id="UP000077115"/>
    </source>
</evidence>
<keyword evidence="7" id="KW-0539">Nucleus</keyword>
<dbReference type="InterPro" id="IPR019191">
    <property type="entry name" value="Essential_protein_Yae1_N"/>
</dbReference>
<dbReference type="OrthoDB" id="20086at2759"/>
<dbReference type="Pfam" id="PF09811">
    <property type="entry name" value="Yae1_N"/>
    <property type="match status" value="1"/>
</dbReference>
<dbReference type="InterPro" id="IPR038881">
    <property type="entry name" value="Yae1-like"/>
</dbReference>
<protein>
    <recommendedName>
        <fullName evidence="5">Protein YAE1</fullName>
    </recommendedName>
    <alternativeName>
        <fullName evidence="4">Protein yae1</fullName>
    </alternativeName>
</protein>
<dbReference type="GO" id="GO:0005634">
    <property type="term" value="C:nucleus"/>
    <property type="evidence" value="ECO:0007669"/>
    <property type="project" value="UniProtKB-SubCell"/>
</dbReference>
<dbReference type="PANTHER" id="PTHR18829">
    <property type="entry name" value="PROTEIN YAE1 HOMOLOG"/>
    <property type="match status" value="1"/>
</dbReference>
<evidence type="ECO:0000259" key="8">
    <source>
        <dbReference type="Pfam" id="PF09811"/>
    </source>
</evidence>
<comment type="subcellular location">
    <subcellularLocation>
        <location evidence="2">Cytoplasm</location>
    </subcellularLocation>
    <subcellularLocation>
        <location evidence="1">Nucleus</location>
    </subcellularLocation>
</comment>
<name>A0A177WUE2_BATDL</name>
<evidence type="ECO:0000256" key="2">
    <source>
        <dbReference type="ARBA" id="ARBA00004496"/>
    </source>
</evidence>
<dbReference type="EMBL" id="DS022310">
    <property type="protein sequence ID" value="OAJ43728.1"/>
    <property type="molecule type" value="Genomic_DNA"/>
</dbReference>
<evidence type="ECO:0000256" key="3">
    <source>
        <dbReference type="ARBA" id="ARBA00007096"/>
    </source>
</evidence>